<keyword evidence="2" id="KW-1185">Reference proteome</keyword>
<evidence type="ECO:0000313" key="2">
    <source>
        <dbReference type="Proteomes" id="UP000183832"/>
    </source>
</evidence>
<proteinExistence type="predicted"/>
<name>A0A1J1HJ97_9DIPT</name>
<gene>
    <name evidence="1" type="ORF">CLUMA_CG000426</name>
</gene>
<dbReference type="AlphaFoldDB" id="A0A1J1HJ97"/>
<protein>
    <submittedName>
        <fullName evidence="1">CLUMA_CG000426, isoform A</fullName>
    </submittedName>
</protein>
<dbReference type="EMBL" id="CVRI01000001">
    <property type="protein sequence ID" value="CRK86542.1"/>
    <property type="molecule type" value="Genomic_DNA"/>
</dbReference>
<dbReference type="Proteomes" id="UP000183832">
    <property type="component" value="Unassembled WGS sequence"/>
</dbReference>
<evidence type="ECO:0000313" key="1">
    <source>
        <dbReference type="EMBL" id="CRK86542.1"/>
    </source>
</evidence>
<accession>A0A1J1HJ97</accession>
<organism evidence="1 2">
    <name type="scientific">Clunio marinus</name>
    <dbReference type="NCBI Taxonomy" id="568069"/>
    <lineage>
        <taxon>Eukaryota</taxon>
        <taxon>Metazoa</taxon>
        <taxon>Ecdysozoa</taxon>
        <taxon>Arthropoda</taxon>
        <taxon>Hexapoda</taxon>
        <taxon>Insecta</taxon>
        <taxon>Pterygota</taxon>
        <taxon>Neoptera</taxon>
        <taxon>Endopterygota</taxon>
        <taxon>Diptera</taxon>
        <taxon>Nematocera</taxon>
        <taxon>Chironomoidea</taxon>
        <taxon>Chironomidae</taxon>
        <taxon>Clunio</taxon>
    </lineage>
</organism>
<reference evidence="1 2" key="1">
    <citation type="submission" date="2015-04" db="EMBL/GenBank/DDBJ databases">
        <authorList>
            <person name="Syromyatnikov M.Y."/>
            <person name="Popov V.N."/>
        </authorList>
    </citation>
    <scope>NUCLEOTIDE SEQUENCE [LARGE SCALE GENOMIC DNA]</scope>
</reference>
<sequence>MKILQYTVQADEIAERVDTKYFDIKHVDLKLYKSFSITYKFESRFIKADESVPLPALSP</sequence>